<dbReference type="InterPro" id="IPR036259">
    <property type="entry name" value="MFS_trans_sf"/>
</dbReference>
<dbReference type="KEGG" id="tasa:A1Q1_06793"/>
<dbReference type="InterPro" id="IPR020846">
    <property type="entry name" value="MFS_dom"/>
</dbReference>
<proteinExistence type="inferred from homology"/>
<dbReference type="PANTHER" id="PTHR11360">
    <property type="entry name" value="MONOCARBOXYLATE TRANSPORTER"/>
    <property type="match status" value="1"/>
</dbReference>
<evidence type="ECO:0000256" key="4">
    <source>
        <dbReference type="SAM" id="Phobius"/>
    </source>
</evidence>
<feature type="transmembrane region" description="Helical" evidence="4">
    <location>
        <begin position="357"/>
        <end position="377"/>
    </location>
</feature>
<dbReference type="InterPro" id="IPR011701">
    <property type="entry name" value="MFS"/>
</dbReference>
<feature type="transmembrane region" description="Helical" evidence="4">
    <location>
        <begin position="220"/>
        <end position="239"/>
    </location>
</feature>
<feature type="transmembrane region" description="Helical" evidence="4">
    <location>
        <begin position="487"/>
        <end position="506"/>
    </location>
</feature>
<feature type="transmembrane region" description="Helical" evidence="4">
    <location>
        <begin position="251"/>
        <end position="270"/>
    </location>
</feature>
<keyword evidence="4" id="KW-0472">Membrane</keyword>
<keyword evidence="4" id="KW-0812">Transmembrane</keyword>
<feature type="transmembrane region" description="Helical" evidence="4">
    <location>
        <begin position="192"/>
        <end position="213"/>
    </location>
</feature>
<feature type="transmembrane region" description="Helical" evidence="4">
    <location>
        <begin position="161"/>
        <end position="180"/>
    </location>
</feature>
<name>J6F9T5_TRIAS</name>
<accession>J6F9T5</accession>
<dbReference type="RefSeq" id="XP_014183317.1">
    <property type="nucleotide sequence ID" value="XM_014327842.1"/>
</dbReference>
<evidence type="ECO:0000256" key="2">
    <source>
        <dbReference type="ARBA" id="ARBA00006727"/>
    </source>
</evidence>
<dbReference type="Proteomes" id="UP000002748">
    <property type="component" value="Unassembled WGS sequence"/>
</dbReference>
<dbReference type="EMBL" id="ALBS01000038">
    <property type="protein sequence ID" value="EJT51987.1"/>
    <property type="molecule type" value="Genomic_DNA"/>
</dbReference>
<feature type="region of interest" description="Disordered" evidence="3">
    <location>
        <begin position="26"/>
        <end position="58"/>
    </location>
</feature>
<sequence>MASVSARPARTAATLSTTSIASRASASAAPSVHTPPAASTTSLPVPGSRASVATTGEDIELSDLPTQTEPIVAIDDVQAPTRSRQLAISIASFFVIFTSCGMLFSFGVYQEIYQAMSLEPNTPFTGASAAAIDIIGTLTATFQTMGAPITTAFIRRFSPRVAIFTSAVLFIASSLLASYSQHLWQFVLTQGVLMGLATCFAYMTPCTVAPTWFGARRGLAIGLILSGTGIGGLVWAPAIQALNASLGFRNTLRVSGAITTGLIVVSGFIIDWDPVSKARHAAERERERLMDAERRAQGLPAKRHRRIVPLVSWRTARSGRFCAQLLSAMLQAAAYYTPVFFFSAYARTLGYSAREGANFIAVNNACNAIGKILLGLAADRFGRINMLLLSTAVSAVCSFALWLPSTLTSSLHAGQGLFVTYAILYGCFASAYVSLFPTCLVELFGPQNFASVNGVLYAVRGIGSLFGTPSAGALVDHTKTTPFGYHNMAIMVAALLAASSVSLVWVKIECRKSPMPGPL</sequence>
<evidence type="ECO:0000313" key="6">
    <source>
        <dbReference type="EMBL" id="EJT51987.1"/>
    </source>
</evidence>
<protein>
    <recommendedName>
        <fullName evidence="5">Major facilitator superfamily (MFS) profile domain-containing protein</fullName>
    </recommendedName>
</protein>
<feature type="domain" description="Major facilitator superfamily (MFS) profile" evidence="5">
    <location>
        <begin position="85"/>
        <end position="511"/>
    </location>
</feature>
<dbReference type="GO" id="GO:0022857">
    <property type="term" value="F:transmembrane transporter activity"/>
    <property type="evidence" value="ECO:0007669"/>
    <property type="project" value="InterPro"/>
</dbReference>
<dbReference type="PANTHER" id="PTHR11360:SF284">
    <property type="entry name" value="EG:103B4.3 PROTEIN-RELATED"/>
    <property type="match status" value="1"/>
</dbReference>
<dbReference type="SUPFAM" id="SSF103473">
    <property type="entry name" value="MFS general substrate transporter"/>
    <property type="match status" value="1"/>
</dbReference>
<reference evidence="6 7" key="1">
    <citation type="journal article" date="2012" name="Eukaryot. Cell">
        <title>Draft genome sequence of CBS 2479, the standard type strain of Trichosporon asahii.</title>
        <authorList>
            <person name="Yang R.Y."/>
            <person name="Li H.T."/>
            <person name="Zhu H."/>
            <person name="Zhou G.P."/>
            <person name="Wang M."/>
            <person name="Wang L."/>
        </authorList>
    </citation>
    <scope>NUCLEOTIDE SEQUENCE [LARGE SCALE GENOMIC DNA]</scope>
    <source>
        <strain evidence="7">ATCC 90039 / CBS 2479 / JCM 2466 / KCTC 7840 / NCYC 2677 / UAMH 7654</strain>
    </source>
</reference>
<dbReference type="GO" id="GO:0016020">
    <property type="term" value="C:membrane"/>
    <property type="evidence" value="ECO:0007669"/>
    <property type="project" value="UniProtKB-SubCell"/>
</dbReference>
<comment type="similarity">
    <text evidence="2">Belongs to the major facilitator superfamily. Monocarboxylate porter (TC 2.A.1.13) family.</text>
</comment>
<dbReference type="AlphaFoldDB" id="J6F9T5"/>
<dbReference type="Gene3D" id="1.20.1250.20">
    <property type="entry name" value="MFS general substrate transporter like domains"/>
    <property type="match status" value="2"/>
</dbReference>
<feature type="transmembrane region" description="Helical" evidence="4">
    <location>
        <begin position="423"/>
        <end position="443"/>
    </location>
</feature>
<dbReference type="Pfam" id="PF07690">
    <property type="entry name" value="MFS_1"/>
    <property type="match status" value="1"/>
</dbReference>
<dbReference type="PROSITE" id="PS50850">
    <property type="entry name" value="MFS"/>
    <property type="match status" value="1"/>
</dbReference>
<feature type="transmembrane region" description="Helical" evidence="4">
    <location>
        <begin position="86"/>
        <end position="109"/>
    </location>
</feature>
<evidence type="ECO:0000256" key="1">
    <source>
        <dbReference type="ARBA" id="ARBA00004141"/>
    </source>
</evidence>
<feature type="transmembrane region" description="Helical" evidence="4">
    <location>
        <begin position="384"/>
        <end position="403"/>
    </location>
</feature>
<keyword evidence="4" id="KW-1133">Transmembrane helix</keyword>
<dbReference type="VEuPathDB" id="FungiDB:A1Q1_06793"/>
<organism evidence="6 7">
    <name type="scientific">Trichosporon asahii var. asahii (strain ATCC 90039 / CBS 2479 / JCM 2466 / KCTC 7840 / NBRC 103889/ NCYC 2677 / UAMH 7654)</name>
    <name type="common">Yeast</name>
    <dbReference type="NCBI Taxonomy" id="1186058"/>
    <lineage>
        <taxon>Eukaryota</taxon>
        <taxon>Fungi</taxon>
        <taxon>Dikarya</taxon>
        <taxon>Basidiomycota</taxon>
        <taxon>Agaricomycotina</taxon>
        <taxon>Tremellomycetes</taxon>
        <taxon>Trichosporonales</taxon>
        <taxon>Trichosporonaceae</taxon>
        <taxon>Trichosporon</taxon>
    </lineage>
</organism>
<gene>
    <name evidence="6" type="ORF">A1Q1_06793</name>
</gene>
<feature type="transmembrane region" description="Helical" evidence="4">
    <location>
        <begin position="321"/>
        <end position="345"/>
    </location>
</feature>
<dbReference type="InterPro" id="IPR050327">
    <property type="entry name" value="Proton-linked_MCT"/>
</dbReference>
<dbReference type="OrthoDB" id="2213137at2759"/>
<comment type="subcellular location">
    <subcellularLocation>
        <location evidence="1">Membrane</location>
        <topology evidence="1">Multi-pass membrane protein</topology>
    </subcellularLocation>
</comment>
<evidence type="ECO:0000256" key="3">
    <source>
        <dbReference type="SAM" id="MobiDB-lite"/>
    </source>
</evidence>
<feature type="transmembrane region" description="Helical" evidence="4">
    <location>
        <begin position="455"/>
        <end position="475"/>
    </location>
</feature>
<evidence type="ECO:0000313" key="7">
    <source>
        <dbReference type="Proteomes" id="UP000002748"/>
    </source>
</evidence>
<dbReference type="HOGENOM" id="CLU_001265_1_2_1"/>
<dbReference type="GeneID" id="25990305"/>
<feature type="transmembrane region" description="Helical" evidence="4">
    <location>
        <begin position="129"/>
        <end position="154"/>
    </location>
</feature>
<evidence type="ECO:0000259" key="5">
    <source>
        <dbReference type="PROSITE" id="PS50850"/>
    </source>
</evidence>
<comment type="caution">
    <text evidence="6">The sequence shown here is derived from an EMBL/GenBank/DDBJ whole genome shotgun (WGS) entry which is preliminary data.</text>
</comment>